<reference evidence="2" key="1">
    <citation type="journal article" date="2015" name="Nat. Plants">
        <title>Genome expansion of Arabis alpina linked with retrotransposition and reduced symmetric DNA methylation.</title>
        <authorList>
            <person name="Willing E.M."/>
            <person name="Rawat V."/>
            <person name="Mandakova T."/>
            <person name="Maumus F."/>
            <person name="James G.V."/>
            <person name="Nordstroem K.J."/>
            <person name="Becker C."/>
            <person name="Warthmann N."/>
            <person name="Chica C."/>
            <person name="Szarzynska B."/>
            <person name="Zytnicki M."/>
            <person name="Albani M.C."/>
            <person name="Kiefer C."/>
            <person name="Bergonzi S."/>
            <person name="Castaings L."/>
            <person name="Mateos J.L."/>
            <person name="Berns M.C."/>
            <person name="Bujdoso N."/>
            <person name="Piofczyk T."/>
            <person name="de Lorenzo L."/>
            <person name="Barrero-Sicilia C."/>
            <person name="Mateos I."/>
            <person name="Piednoel M."/>
            <person name="Hagmann J."/>
            <person name="Chen-Min-Tao R."/>
            <person name="Iglesias-Fernandez R."/>
            <person name="Schuster S.C."/>
            <person name="Alonso-Blanco C."/>
            <person name="Roudier F."/>
            <person name="Carbonero P."/>
            <person name="Paz-Ares J."/>
            <person name="Davis S.J."/>
            <person name="Pecinka A."/>
            <person name="Quesneville H."/>
            <person name="Colot V."/>
            <person name="Lysak M.A."/>
            <person name="Weigel D."/>
            <person name="Coupland G."/>
            <person name="Schneeberger K."/>
        </authorList>
    </citation>
    <scope>NUCLEOTIDE SEQUENCE [LARGE SCALE GENOMIC DNA]</scope>
    <source>
        <strain evidence="2">cv. Pajares</strain>
    </source>
</reference>
<protein>
    <submittedName>
        <fullName evidence="1">Uncharacterized protein</fullName>
    </submittedName>
</protein>
<dbReference type="Gramene" id="KFK44839">
    <property type="protein sequence ID" value="KFK44839"/>
    <property type="gene ID" value="AALP_AA1G309100"/>
</dbReference>
<evidence type="ECO:0000313" key="2">
    <source>
        <dbReference type="Proteomes" id="UP000029120"/>
    </source>
</evidence>
<organism evidence="1 2">
    <name type="scientific">Arabis alpina</name>
    <name type="common">Alpine rock-cress</name>
    <dbReference type="NCBI Taxonomy" id="50452"/>
    <lineage>
        <taxon>Eukaryota</taxon>
        <taxon>Viridiplantae</taxon>
        <taxon>Streptophyta</taxon>
        <taxon>Embryophyta</taxon>
        <taxon>Tracheophyta</taxon>
        <taxon>Spermatophyta</taxon>
        <taxon>Magnoliopsida</taxon>
        <taxon>eudicotyledons</taxon>
        <taxon>Gunneridae</taxon>
        <taxon>Pentapetalae</taxon>
        <taxon>rosids</taxon>
        <taxon>malvids</taxon>
        <taxon>Brassicales</taxon>
        <taxon>Brassicaceae</taxon>
        <taxon>Arabideae</taxon>
        <taxon>Arabis</taxon>
    </lineage>
</organism>
<gene>
    <name evidence="1" type="ordered locus">AALP_Aa1g309100</name>
</gene>
<evidence type="ECO:0000313" key="1">
    <source>
        <dbReference type="EMBL" id="KFK44839.1"/>
    </source>
</evidence>
<accession>A0A087HRT7</accession>
<dbReference type="EMBL" id="CM002869">
    <property type="protein sequence ID" value="KFK44839.1"/>
    <property type="molecule type" value="Genomic_DNA"/>
</dbReference>
<dbReference type="AlphaFoldDB" id="A0A087HRT7"/>
<proteinExistence type="predicted"/>
<sequence length="44" mass="4912">MAMPLDLESFESFDADDDELGSTFLEDPTRLKLTSLLFLCSPSI</sequence>
<name>A0A087HRT7_ARAAL</name>
<dbReference type="Proteomes" id="UP000029120">
    <property type="component" value="Chromosome 1"/>
</dbReference>
<keyword evidence="2" id="KW-1185">Reference proteome</keyword>